<protein>
    <submittedName>
        <fullName evidence="5">Helix-turn-helix domain-containing protein</fullName>
    </submittedName>
</protein>
<organism evidence="5 7">
    <name type="scientific">Bacillus australimaris</name>
    <dbReference type="NCBI Taxonomy" id="1326968"/>
    <lineage>
        <taxon>Bacteria</taxon>
        <taxon>Bacillati</taxon>
        <taxon>Bacillota</taxon>
        <taxon>Bacilli</taxon>
        <taxon>Bacillales</taxon>
        <taxon>Bacillaceae</taxon>
        <taxon>Bacillus</taxon>
    </lineage>
</organism>
<dbReference type="Pfam" id="PF13556">
    <property type="entry name" value="HTH_30"/>
    <property type="match status" value="1"/>
</dbReference>
<dbReference type="InterPro" id="IPR042070">
    <property type="entry name" value="PucR_C-HTH_sf"/>
</dbReference>
<dbReference type="InterPro" id="IPR041522">
    <property type="entry name" value="CdaR_GGDEF"/>
</dbReference>
<feature type="domain" description="CdaR GGDEF-like" evidence="3">
    <location>
        <begin position="171"/>
        <end position="291"/>
    </location>
</feature>
<reference evidence="5 7" key="2">
    <citation type="submission" date="2021-04" db="EMBL/GenBank/DDBJ databases">
        <title>Isolation of newly marine bacteria for enzymatic activity.</title>
        <authorList>
            <person name="Hadi W.A.M."/>
            <person name="Nair A.J.J."/>
            <person name="Edwin B.T."/>
        </authorList>
    </citation>
    <scope>NUCLEOTIDE SEQUENCE [LARGE SCALE GENOMIC DNA]</scope>
    <source>
        <strain evidence="5 7">B28A</strain>
    </source>
</reference>
<evidence type="ECO:0000313" key="7">
    <source>
        <dbReference type="Proteomes" id="UP000676804"/>
    </source>
</evidence>
<evidence type="ECO:0000259" key="2">
    <source>
        <dbReference type="Pfam" id="PF13556"/>
    </source>
</evidence>
<accession>A0ABD4QM63</accession>
<dbReference type="RefSeq" id="WP_060699901.1">
    <property type="nucleotide sequence ID" value="NZ_JAGQFH010000029.1"/>
</dbReference>
<comment type="caution">
    <text evidence="5">The sequence shown here is derived from an EMBL/GenBank/DDBJ whole genome shotgun (WGS) entry which is preliminary data.</text>
</comment>
<dbReference type="Gene3D" id="1.10.10.2840">
    <property type="entry name" value="PucR C-terminal helix-turn-helix domain"/>
    <property type="match status" value="1"/>
</dbReference>
<sequence>MEEILEKLHTFFDVDKLIAFISGYLKKPVILESTECQLLAYNSYSIQQFDPVNQQTIFSKECPGSVVDWLKKTGVIERLHTDSKPFYVSGHDELGFNRRVAVSAKHKQEVVGFIWVQDIEDSLSHEELQFLHEASFQVGKVIYKNKKQLEKKEGKIEEFFKKVMDDHFYTEEELKWEAENLSIPLPAVFTVMVVHAADNKSETAEDVKDVIRTYLQLEDKVNHVYSVQADIVVILGSLSDRHSPKATAADVIAHLQSKTHAHPSPLYIGMGREYRDVMKMSTSRFEAIEVVKAVKIVGGQELIPYDYENLGVFRFLDSIYSHQKKKNDFNPDLLRLKEKDRESQTSFLRTLEVYLLNNCKLKPASEQLFIHQNTLNYRMKQIFDMTSIDLSHFSQRCELFIELMLMKKDQSS</sequence>
<evidence type="ECO:0000259" key="3">
    <source>
        <dbReference type="Pfam" id="PF17853"/>
    </source>
</evidence>
<comment type="similarity">
    <text evidence="1">Belongs to the CdaR family.</text>
</comment>
<evidence type="ECO:0000313" key="6">
    <source>
        <dbReference type="Proteomes" id="UP000050272"/>
    </source>
</evidence>
<reference evidence="4 6" key="1">
    <citation type="submission" date="2015-07" db="EMBL/GenBank/DDBJ databases">
        <title>Bacillus zhangzhouensis sp. nov. and Bacillus nanhaiticus sp. nov.</title>
        <authorList>
            <person name="Liu Y."/>
            <person name="Lai Q."/>
            <person name="Shao Z."/>
        </authorList>
    </citation>
    <scope>NUCLEOTIDE SEQUENCE [LARGE SCALE GENOMIC DNA]</scope>
    <source>
        <strain evidence="4 6">NH7I_1</strain>
    </source>
</reference>
<dbReference type="PANTHER" id="PTHR33744">
    <property type="entry name" value="CARBOHYDRATE DIACID REGULATOR"/>
    <property type="match status" value="1"/>
</dbReference>
<evidence type="ECO:0000313" key="4">
    <source>
        <dbReference type="EMBL" id="KPN12871.1"/>
    </source>
</evidence>
<dbReference type="EMBL" id="JAGQFH010000029">
    <property type="protein sequence ID" value="MBR8691549.1"/>
    <property type="molecule type" value="Genomic_DNA"/>
</dbReference>
<proteinExistence type="inferred from homology"/>
<keyword evidence="6" id="KW-1185">Reference proteome</keyword>
<evidence type="ECO:0000256" key="1">
    <source>
        <dbReference type="ARBA" id="ARBA00006754"/>
    </source>
</evidence>
<gene>
    <name evidence="4" type="ORF">AKG37_14765</name>
    <name evidence="5" type="ORF">KCQ59_17325</name>
</gene>
<dbReference type="EMBL" id="LGYN01000029">
    <property type="protein sequence ID" value="KPN12871.1"/>
    <property type="molecule type" value="Genomic_DNA"/>
</dbReference>
<evidence type="ECO:0000313" key="5">
    <source>
        <dbReference type="EMBL" id="MBR8691549.1"/>
    </source>
</evidence>
<dbReference type="AlphaFoldDB" id="A0ABD4QM63"/>
<feature type="domain" description="PucR C-terminal helix-turn-helix" evidence="2">
    <location>
        <begin position="348"/>
        <end position="403"/>
    </location>
</feature>
<dbReference type="InterPro" id="IPR025736">
    <property type="entry name" value="PucR_C-HTH_dom"/>
</dbReference>
<name>A0ABD4QM63_9BACI</name>
<dbReference type="PANTHER" id="PTHR33744:SF1">
    <property type="entry name" value="DNA-BINDING TRANSCRIPTIONAL ACTIVATOR ADER"/>
    <property type="match status" value="1"/>
</dbReference>
<dbReference type="Proteomes" id="UP000676804">
    <property type="component" value="Unassembled WGS sequence"/>
</dbReference>
<dbReference type="Pfam" id="PF17853">
    <property type="entry name" value="GGDEF_2"/>
    <property type="match status" value="1"/>
</dbReference>
<dbReference type="InterPro" id="IPR051448">
    <property type="entry name" value="CdaR-like_regulators"/>
</dbReference>
<dbReference type="Proteomes" id="UP000050272">
    <property type="component" value="Unassembled WGS sequence"/>
</dbReference>